<dbReference type="Pfam" id="PF07693">
    <property type="entry name" value="KAP_NTPase"/>
    <property type="match status" value="1"/>
</dbReference>
<protein>
    <submittedName>
        <fullName evidence="3">P-loop NTPase fold protein</fullName>
    </submittedName>
</protein>
<feature type="transmembrane region" description="Helical" evidence="1">
    <location>
        <begin position="137"/>
        <end position="158"/>
    </location>
</feature>
<accession>A0ABZ2HU86</accession>
<feature type="transmembrane region" description="Helical" evidence="1">
    <location>
        <begin position="178"/>
        <end position="201"/>
    </location>
</feature>
<evidence type="ECO:0000313" key="3">
    <source>
        <dbReference type="EMBL" id="WWT31216.1"/>
    </source>
</evidence>
<proteinExistence type="predicted"/>
<organism evidence="3 4">
    <name type="scientific">Pelagibacterium nitratireducens</name>
    <dbReference type="NCBI Taxonomy" id="1046114"/>
    <lineage>
        <taxon>Bacteria</taxon>
        <taxon>Pseudomonadati</taxon>
        <taxon>Pseudomonadota</taxon>
        <taxon>Alphaproteobacteria</taxon>
        <taxon>Hyphomicrobiales</taxon>
        <taxon>Devosiaceae</taxon>
        <taxon>Pelagibacterium</taxon>
    </lineage>
</organism>
<dbReference type="Proteomes" id="UP001369958">
    <property type="component" value="Chromosome"/>
</dbReference>
<name>A0ABZ2HU86_9HYPH</name>
<dbReference type="InterPro" id="IPR011646">
    <property type="entry name" value="KAP_P-loop"/>
</dbReference>
<dbReference type="InterPro" id="IPR027417">
    <property type="entry name" value="P-loop_NTPase"/>
</dbReference>
<dbReference type="SUPFAM" id="SSF52540">
    <property type="entry name" value="P-loop containing nucleoside triphosphate hydrolases"/>
    <property type="match status" value="1"/>
</dbReference>
<reference evidence="3 4" key="1">
    <citation type="submission" date="2024-02" db="EMBL/GenBank/DDBJ databases">
        <title>Complete genome sequence of Pelagibacterium nitratireducens ZH15.</title>
        <authorList>
            <person name="Zhao L.H."/>
        </authorList>
    </citation>
    <scope>NUCLEOTIDE SEQUENCE [LARGE SCALE GENOMIC DNA]</scope>
    <source>
        <strain evidence="3 4">ZH15</strain>
    </source>
</reference>
<keyword evidence="4" id="KW-1185">Reference proteome</keyword>
<feature type="domain" description="KAP NTPase" evidence="2">
    <location>
        <begin position="28"/>
        <end position="369"/>
    </location>
</feature>
<sequence>MSEAHTVKIIFDSPATDDAFDGQGHTRTAKALAESIAQLDSETDGAIGLEGDWGAGKSSVIEMARNLLTPKGKKPKYHIFTFDLWAHQTDDFKRAFLECLLTWTKTEGLATAQFVKNQQKVIRNKIREVDTTNDKTYSLLGLLLVVFLPFLPLAYFWASPLAFQNHEEPFAFGQSFPTLILIVLTCAAATPFGIAFVRLCWCKLLRPAWKVFVAPALKTVRSPFPASKNASDRTVSERKADVSPTSWKEAVGDTPPWQKIVSDSWSIFSRESKHDSVKQEIRDEDPTTVEFYRVFRQILLKVQAKGQRVIVVMDNIDRLPMKSVPLIWSEVRSVFAISDPKSDGESTRVIAVVPYDRTYVANAFNEKTQLARAVALNGGQEDEDKGAPARFAHGDIFNKTFSRILKVSPPVGSHWGGYLDQVLRQAIDGQSEDGKHQSDDLLTDRARNKIFRLLQLYMREELIHATPRMIIGFVNEFGTYWAQWRGRIPAPSIALYVLFRGEIETSPEALLSEDLIKKEFRSIADEPDWLQHLAALAFNVDLEHAEEVLLGDRIANGLRQNRPDGLATLKNIQGFDRIFQIHAAPEIEQIAQSDTTAFSKAALNVEALELKGPAADEVWQAFAESIPNLGKLDSVEVENNEGLLRIVARQQPKNRLAAAEAALNVLDKFAAQGEANDDDGEHDLFEAGDRWAVHVLRLLDVLVSAEGAEAGQQFWRSIKLHHEKDFAIAVCRQLVGTNYRYTDLARKPAAALVVAELVQYVEEDHTTVLQCLQELNSGLQAANREPIAKAITQHLASVDVENPASLLESLCLLNRRSPGTPGTQKAIQQISADGTLLHYAHGQSKSGGDEDVVGDALWLLLSANGIKPLSVGSPHPVFGGMATETQWYKSLFDEGETSKNVIERIAHHLSRSRRLGFWLEMVRTDKADGKFPLSVLRAAIASNELEISGLAELFTNYSILSTKLGPEISRQFLCRIAELQTEADINDVFDDEQLLSYSKKLFDDVGKLDSPCSLHTLTARLDAKLKSLDKEFWLRALSEENETVDLLVLRQRAASIKMPPQTFGDAFWRVALDSMAGEREFNLNPEDWAALQSTIHTATRKRDASRVLESIRRTDLTPGGTEAFLIYFPKLAEDLPLEEQPEAAIDHFLRALISACSQIGTDFIQERSSDFKGALKRASKDSYDAMIDLVNNLNPDENEERAERVAVIRKALGFKTPKKKSVEGTLPAGGEE</sequence>
<evidence type="ECO:0000256" key="1">
    <source>
        <dbReference type="SAM" id="Phobius"/>
    </source>
</evidence>
<dbReference type="EMBL" id="CP146275">
    <property type="protein sequence ID" value="WWT31216.1"/>
    <property type="molecule type" value="Genomic_DNA"/>
</dbReference>
<evidence type="ECO:0000259" key="2">
    <source>
        <dbReference type="Pfam" id="PF07693"/>
    </source>
</evidence>
<keyword evidence="1" id="KW-1133">Transmembrane helix</keyword>
<keyword evidence="1" id="KW-0812">Transmembrane</keyword>
<gene>
    <name evidence="3" type="ORF">V6617_09180</name>
</gene>
<keyword evidence="1" id="KW-0472">Membrane</keyword>
<evidence type="ECO:0000313" key="4">
    <source>
        <dbReference type="Proteomes" id="UP001369958"/>
    </source>
</evidence>
<dbReference type="RefSeq" id="WP_338606691.1">
    <property type="nucleotide sequence ID" value="NZ_CP146275.1"/>
</dbReference>